<feature type="transmembrane region" description="Helical" evidence="1">
    <location>
        <begin position="59"/>
        <end position="86"/>
    </location>
</feature>
<keyword evidence="1" id="KW-0472">Membrane</keyword>
<evidence type="ECO:0000256" key="1">
    <source>
        <dbReference type="SAM" id="Phobius"/>
    </source>
</evidence>
<feature type="transmembrane region" description="Helical" evidence="1">
    <location>
        <begin position="21"/>
        <end position="39"/>
    </location>
</feature>
<gene>
    <name evidence="2" type="ORF">FloV-SA2_00152</name>
</gene>
<reference evidence="2" key="1">
    <citation type="submission" date="2024-03" db="EMBL/GenBank/DDBJ databases">
        <title>Eukaryotic viruses encode the ribosomal protein eL40.</title>
        <authorList>
            <person name="Thomy J."/>
            <person name="Schvarcz C.R."/>
            <person name="McBeain K.A."/>
            <person name="Edwards K.F."/>
            <person name="Steward G.F."/>
        </authorList>
    </citation>
    <scope>NUCLEOTIDE SEQUENCE</scope>
    <source>
        <strain evidence="2">FloV-SA2</strain>
    </source>
</reference>
<organism evidence="2">
    <name type="scientific">Florenciella sp. virus SA2</name>
    <dbReference type="NCBI Taxonomy" id="3240092"/>
    <lineage>
        <taxon>Viruses</taxon>
    </lineage>
</organism>
<accession>A0AB39J6P3</accession>
<keyword evidence="1" id="KW-1133">Transmembrane helix</keyword>
<keyword evidence="1" id="KW-0812">Transmembrane</keyword>
<name>A0AB39J6P3_9VIRU</name>
<dbReference type="EMBL" id="PP542043">
    <property type="protein sequence ID" value="XDO01971.1"/>
    <property type="molecule type" value="Genomic_DNA"/>
</dbReference>
<evidence type="ECO:0000313" key="2">
    <source>
        <dbReference type="EMBL" id="XDO01971.1"/>
    </source>
</evidence>
<sequence>MKKKNKSKSKIFQYLYKLNNSKFFAGIIMLIMNIGSKYISIELSKSQEDYIKYTIGRQILIFAILWMGTRDIVISLILTCIFILFADYLFNDTSYFCILPNKNVTAEKENKPITKKEINDAINVLKEARKSKCLKDKSSVEDLYVKKGLYKENFI</sequence>
<proteinExistence type="predicted"/>
<protein>
    <submittedName>
        <fullName evidence="2">Uncharacterized protein</fullName>
    </submittedName>
</protein>